<feature type="compositionally biased region" description="Polar residues" evidence="1">
    <location>
        <begin position="756"/>
        <end position="765"/>
    </location>
</feature>
<dbReference type="SUPFAM" id="SSF54928">
    <property type="entry name" value="RNA-binding domain, RBD"/>
    <property type="match status" value="1"/>
</dbReference>
<evidence type="ECO:0000313" key="3">
    <source>
        <dbReference type="EMBL" id="RAL43992.1"/>
    </source>
</evidence>
<dbReference type="CDD" id="cd12432">
    <property type="entry name" value="RRM_ACINU"/>
    <property type="match status" value="1"/>
</dbReference>
<evidence type="ECO:0000313" key="4">
    <source>
        <dbReference type="Proteomes" id="UP000249390"/>
    </source>
</evidence>
<dbReference type="InterPro" id="IPR036361">
    <property type="entry name" value="SAP_dom_sf"/>
</dbReference>
<dbReference type="InterPro" id="IPR035979">
    <property type="entry name" value="RBD_domain_sf"/>
</dbReference>
<protein>
    <recommendedName>
        <fullName evidence="2">SAP domain-containing protein</fullName>
    </recommendedName>
</protein>
<feature type="domain" description="SAP" evidence="2">
    <location>
        <begin position="13"/>
        <end position="47"/>
    </location>
</feature>
<dbReference type="EMBL" id="NQVE01000150">
    <property type="protein sequence ID" value="RAL43992.1"/>
    <property type="molecule type" value="Genomic_DNA"/>
</dbReference>
<feature type="region of interest" description="Disordered" evidence="1">
    <location>
        <begin position="47"/>
        <end position="85"/>
    </location>
</feature>
<reference evidence="3 4" key="1">
    <citation type="submission" date="2018-06" db="EMBL/GenBank/DDBJ databases">
        <title>The Genome of Cuscuta australis (Dodder) Provides Insight into the Evolution of Plant Parasitism.</title>
        <authorList>
            <person name="Liu H."/>
        </authorList>
    </citation>
    <scope>NUCLEOTIDE SEQUENCE [LARGE SCALE GENOMIC DNA]</scope>
    <source>
        <strain evidence="4">cv. Yunnan</strain>
        <tissue evidence="3">Vines</tissue>
    </source>
</reference>
<feature type="compositionally biased region" description="Basic and acidic residues" evidence="1">
    <location>
        <begin position="75"/>
        <end position="85"/>
    </location>
</feature>
<dbReference type="Pfam" id="PF16294">
    <property type="entry name" value="RSB_motif"/>
    <property type="match status" value="1"/>
</dbReference>
<dbReference type="Proteomes" id="UP000249390">
    <property type="component" value="Unassembled WGS sequence"/>
</dbReference>
<dbReference type="PANTHER" id="PTHR47031:SF3">
    <property type="entry name" value="SAP DOMAIN-CONTAINING PROTEIN"/>
    <property type="match status" value="1"/>
</dbReference>
<keyword evidence="4" id="KW-1185">Reference proteome</keyword>
<dbReference type="AlphaFoldDB" id="A0A328DDK2"/>
<organism evidence="3 4">
    <name type="scientific">Cuscuta australis</name>
    <dbReference type="NCBI Taxonomy" id="267555"/>
    <lineage>
        <taxon>Eukaryota</taxon>
        <taxon>Viridiplantae</taxon>
        <taxon>Streptophyta</taxon>
        <taxon>Embryophyta</taxon>
        <taxon>Tracheophyta</taxon>
        <taxon>Spermatophyta</taxon>
        <taxon>Magnoliopsida</taxon>
        <taxon>eudicotyledons</taxon>
        <taxon>Gunneridae</taxon>
        <taxon>Pentapetalae</taxon>
        <taxon>asterids</taxon>
        <taxon>lamiids</taxon>
        <taxon>Solanales</taxon>
        <taxon>Convolvulaceae</taxon>
        <taxon>Cuscuteae</taxon>
        <taxon>Cuscuta</taxon>
        <taxon>Cuscuta subgen. Grammica</taxon>
        <taxon>Cuscuta sect. Cleistogrammica</taxon>
    </lineage>
</organism>
<feature type="compositionally biased region" description="Polar residues" evidence="1">
    <location>
        <begin position="363"/>
        <end position="381"/>
    </location>
</feature>
<feature type="compositionally biased region" description="Polar residues" evidence="1">
    <location>
        <begin position="581"/>
        <end position="619"/>
    </location>
</feature>
<dbReference type="PROSITE" id="PS50800">
    <property type="entry name" value="SAP"/>
    <property type="match status" value="1"/>
</dbReference>
<sequence length="863" mass="93810">MSSPFPILDNKPIDQWKVTELKEELKRRKLITKGLKEELVKRLDEAIRSEQESTQGNTGDGFESAHDISVGPGQERTDLSDANKEDTSIAYDSIGKLESGACHAEVNRADSFDVYKENDTSIHCDSIGDNRESEVRKVNDKDKDASITCHVDSSVESDKDKDASITCDLADDKQENELCEVAVDGNRTSSIPAREEDVSISCDLIDGKIEIEDCKVDVTGSRKSFHEECGSTADYGQEKTQLSDANKEGASVCDKMESEGCEVGVTESMVVSGHERSQLMDANRLKDASVACDSINEKVESETCDINSSNNMIRSDAGKVVEGETFHSIGVVGPLNSLETNVVVGEAVDPVMALDGLDLENQGTQSEQNSKAELQIPSSRSPDVDAKIEVSEVCPVSESYVNTDSASIDITISGKVETMNNVFSDVKLEVDAKPVVVHLPSSSIIPDSESCPMDVEEAQDNNLSVVQGGADKIKYLKDSGHSVMLHLGQKVGDDPIEENMSENKHVDAKLGTEKKVDSAETTSGKMLSPDVVKNHIDAHGKVAPIETRSEEAVQSAKRKTHAGDEAVASKVSVKRQRRWNSESIESTQNQSGTSVASTTPKSATQATFKRSLSMPNSVASEEPSKERVVPPSPKPATNSLRIDRFVRPFTLKAVQDLLGKTGTVTSFWMDNIKTHCYVSYSSVEEANDTRNALYNLQWPTNGGRLLVAEFVDPLEVKMHVEGPPKLPPPPPLSMGGPSLTVVALPPPPPITQQQPSLRQQIQKKQLQPLPPPPPLPLPPSLPLPPPPPPLFNPPSVKERYPLPPLPPPPPLTEKVDPPTVTLDDLFRKTKATPRIYYLPLTDEQVEAKLKVAKGKGDTKQSCV</sequence>
<feature type="region of interest" description="Disordered" evidence="1">
    <location>
        <begin position="363"/>
        <end position="382"/>
    </location>
</feature>
<dbReference type="InterPro" id="IPR032552">
    <property type="entry name" value="RSB_motif"/>
</dbReference>
<feature type="compositionally biased region" description="Pro residues" evidence="1">
    <location>
        <begin position="801"/>
        <end position="811"/>
    </location>
</feature>
<accession>A0A328DDK2</accession>
<dbReference type="SMART" id="SM00513">
    <property type="entry name" value="SAP"/>
    <property type="match status" value="1"/>
</dbReference>
<dbReference type="InterPro" id="IPR034257">
    <property type="entry name" value="Acinus_RRM"/>
</dbReference>
<dbReference type="PANTHER" id="PTHR47031">
    <property type="entry name" value="SAP DNA-BINDING DOMAIN-CONTAINING PROTEIN"/>
    <property type="match status" value="1"/>
</dbReference>
<dbReference type="InterPro" id="IPR003034">
    <property type="entry name" value="SAP_dom"/>
</dbReference>
<feature type="region of interest" description="Disordered" evidence="1">
    <location>
        <begin position="721"/>
        <end position="818"/>
    </location>
</feature>
<dbReference type="GO" id="GO:0003676">
    <property type="term" value="F:nucleic acid binding"/>
    <property type="evidence" value="ECO:0007669"/>
    <property type="project" value="InterPro"/>
</dbReference>
<gene>
    <name evidence="3" type="ORF">DM860_014129</name>
</gene>
<comment type="caution">
    <text evidence="3">The sequence shown here is derived from an EMBL/GenBank/DDBJ whole genome shotgun (WGS) entry which is preliminary data.</text>
</comment>
<evidence type="ECO:0000256" key="1">
    <source>
        <dbReference type="SAM" id="MobiDB-lite"/>
    </source>
</evidence>
<name>A0A328DDK2_9ASTE</name>
<dbReference type="SUPFAM" id="SSF68906">
    <property type="entry name" value="SAP domain"/>
    <property type="match status" value="1"/>
</dbReference>
<proteinExistence type="predicted"/>
<dbReference type="Gene3D" id="1.10.720.30">
    <property type="entry name" value="SAP domain"/>
    <property type="match status" value="1"/>
</dbReference>
<dbReference type="Pfam" id="PF02037">
    <property type="entry name" value="SAP"/>
    <property type="match status" value="1"/>
</dbReference>
<feature type="region of interest" description="Disordered" evidence="1">
    <location>
        <begin position="546"/>
        <end position="636"/>
    </location>
</feature>
<evidence type="ECO:0000259" key="2">
    <source>
        <dbReference type="PROSITE" id="PS50800"/>
    </source>
</evidence>
<feature type="compositionally biased region" description="Pro residues" evidence="1">
    <location>
        <begin position="768"/>
        <end position="792"/>
    </location>
</feature>